<gene>
    <name evidence="2" type="ORF">BCR34DRAFT_276309</name>
</gene>
<sequence length="324" mass="36147">MASNAPDDAESIAEHVRACFAAFQAVSIGLAKAEITIKCKIPTGGLNDELGRFRLWCANMAAHKKGRSSLEYKLREASHIRERVLELLRNLETVLQEVTEIVTGKRIPWEDLSDSESEFSNDDAVSGHPDTTELKQLLSNTAEITTCLMRLSMAIRNPAPHDQFKESGLVDTSHFEAFDIDHVRGKFPKAEEWFTVRLGKAISRRRQYLQYRDGHRKRLGQGLETIETAPSSDEAATTTISQDKIESTVASSIPLALKATESRIGLAEDECYEDILSQTSYASTSDNSERLRPPPVPKQARDGNPFECPVCFRIIAVRQVAAWQ</sequence>
<protein>
    <recommendedName>
        <fullName evidence="4">Fungal N-terminal domain-containing protein</fullName>
    </recommendedName>
</protein>
<dbReference type="AlphaFoldDB" id="A0A1Y1ZSG4"/>
<dbReference type="OrthoDB" id="20872at2759"/>
<dbReference type="EMBL" id="MCFA01000044">
    <property type="protein sequence ID" value="ORY13202.1"/>
    <property type="molecule type" value="Genomic_DNA"/>
</dbReference>
<evidence type="ECO:0008006" key="4">
    <source>
        <dbReference type="Google" id="ProtNLM"/>
    </source>
</evidence>
<evidence type="ECO:0000313" key="2">
    <source>
        <dbReference type="EMBL" id="ORY13202.1"/>
    </source>
</evidence>
<accession>A0A1Y1ZSG4</accession>
<keyword evidence="3" id="KW-1185">Reference proteome</keyword>
<reference evidence="2 3" key="1">
    <citation type="submission" date="2016-07" db="EMBL/GenBank/DDBJ databases">
        <title>Pervasive Adenine N6-methylation of Active Genes in Fungi.</title>
        <authorList>
            <consortium name="DOE Joint Genome Institute"/>
            <person name="Mondo S.J."/>
            <person name="Dannebaum R.O."/>
            <person name="Kuo R.C."/>
            <person name="Labutti K."/>
            <person name="Haridas S."/>
            <person name="Kuo A."/>
            <person name="Salamov A."/>
            <person name="Ahrendt S.R."/>
            <person name="Lipzen A."/>
            <person name="Sullivan W."/>
            <person name="Andreopoulos W.B."/>
            <person name="Clum A."/>
            <person name="Lindquist E."/>
            <person name="Daum C."/>
            <person name="Ramamoorthy G.K."/>
            <person name="Gryganskyi A."/>
            <person name="Culley D."/>
            <person name="Magnuson J.K."/>
            <person name="James T.Y."/>
            <person name="O'Malley M.A."/>
            <person name="Stajich J.E."/>
            <person name="Spatafora J.W."/>
            <person name="Visel A."/>
            <person name="Grigoriev I.V."/>
        </authorList>
    </citation>
    <scope>NUCLEOTIDE SEQUENCE [LARGE SCALE GENOMIC DNA]</scope>
    <source>
        <strain evidence="2 3">CBS 115471</strain>
    </source>
</reference>
<dbReference type="STRING" id="1231657.A0A1Y1ZSG4"/>
<dbReference type="Proteomes" id="UP000193144">
    <property type="component" value="Unassembled WGS sequence"/>
</dbReference>
<comment type="caution">
    <text evidence="2">The sequence shown here is derived from an EMBL/GenBank/DDBJ whole genome shotgun (WGS) entry which is preliminary data.</text>
</comment>
<dbReference type="PANTHER" id="PTHR35391">
    <property type="entry name" value="C2H2-TYPE DOMAIN-CONTAINING PROTEIN-RELATED"/>
    <property type="match status" value="1"/>
</dbReference>
<feature type="region of interest" description="Disordered" evidence="1">
    <location>
        <begin position="282"/>
        <end position="302"/>
    </location>
</feature>
<proteinExistence type="predicted"/>
<dbReference type="PANTHER" id="PTHR35391:SF7">
    <property type="entry name" value="C2H2-TYPE DOMAIN-CONTAINING PROTEIN"/>
    <property type="match status" value="1"/>
</dbReference>
<organism evidence="2 3">
    <name type="scientific">Clohesyomyces aquaticus</name>
    <dbReference type="NCBI Taxonomy" id="1231657"/>
    <lineage>
        <taxon>Eukaryota</taxon>
        <taxon>Fungi</taxon>
        <taxon>Dikarya</taxon>
        <taxon>Ascomycota</taxon>
        <taxon>Pezizomycotina</taxon>
        <taxon>Dothideomycetes</taxon>
        <taxon>Pleosporomycetidae</taxon>
        <taxon>Pleosporales</taxon>
        <taxon>Lindgomycetaceae</taxon>
        <taxon>Clohesyomyces</taxon>
    </lineage>
</organism>
<evidence type="ECO:0000313" key="3">
    <source>
        <dbReference type="Proteomes" id="UP000193144"/>
    </source>
</evidence>
<name>A0A1Y1ZSG4_9PLEO</name>
<evidence type="ECO:0000256" key="1">
    <source>
        <dbReference type="SAM" id="MobiDB-lite"/>
    </source>
</evidence>